<dbReference type="OrthoDB" id="9777307at2"/>
<evidence type="ECO:0000256" key="1">
    <source>
        <dbReference type="SAM" id="MobiDB-lite"/>
    </source>
</evidence>
<keyword evidence="3" id="KW-1185">Reference proteome</keyword>
<feature type="region of interest" description="Disordered" evidence="1">
    <location>
        <begin position="369"/>
        <end position="396"/>
    </location>
</feature>
<proteinExistence type="predicted"/>
<name>A0A3N1UHC4_9BACT</name>
<dbReference type="RefSeq" id="WP_123291014.1">
    <property type="nucleotide sequence ID" value="NZ_RJVA01000014.1"/>
</dbReference>
<reference evidence="2 3" key="1">
    <citation type="submission" date="2018-11" db="EMBL/GenBank/DDBJ databases">
        <title>Genomic Encyclopedia of Type Strains, Phase IV (KMG-IV): sequencing the most valuable type-strain genomes for metagenomic binning, comparative biology and taxonomic classification.</title>
        <authorList>
            <person name="Goeker M."/>
        </authorList>
    </citation>
    <scope>NUCLEOTIDE SEQUENCE [LARGE SCALE GENOMIC DNA]</scope>
    <source>
        <strain evidence="2 3">DSM 22027</strain>
    </source>
</reference>
<dbReference type="EMBL" id="RJVA01000014">
    <property type="protein sequence ID" value="ROQ90665.1"/>
    <property type="molecule type" value="Genomic_DNA"/>
</dbReference>
<gene>
    <name evidence="2" type="ORF">EDC27_2547</name>
</gene>
<evidence type="ECO:0000313" key="2">
    <source>
        <dbReference type="EMBL" id="ROQ90665.1"/>
    </source>
</evidence>
<accession>A0A3N1UHC4</accession>
<dbReference type="AlphaFoldDB" id="A0A3N1UHC4"/>
<protein>
    <submittedName>
        <fullName evidence="2">Uncharacterized protein</fullName>
    </submittedName>
</protein>
<sequence>MQTVVVHFTGETFHAVTVRTRGKAIVSWAEGPGKLSDLSGVRTVLLWEPPMMHFLREQVFRGPGDVLALQIQEKVERTGFFRTPPSIFYQVEREEGQVVHVGIVAMETSGLDEKMKSLWRHGARIHAVYHPALAVAFLAAQSFEERTLTVWIKERGFYLAVTEKAQIRAVRFVAFDAFTGPMENLVQEEVAFTRDQFERAGEPGPLRVQACGPLRHLLDSSEALWASSTMASSVQEAAIEHPEWFGAFYVPAAFNMLPDQVQAWNRHMPWARRAAVALLVVSLAQAGFWGVMKHRTQVLEKKTRGFAAEVASRADSVQKTIPWDRVAVLEEHRQVLEAFEREPRMDAWMVWLSKVVPKNFRVVRCTLSKTGGGSRSGPTVSRRPQRRPESHTETAPASVLSLVVKGTVGFEEAHRNFGVLLATLKERQKEVSGRFDYDERANQAVFSFELKM</sequence>
<evidence type="ECO:0000313" key="3">
    <source>
        <dbReference type="Proteomes" id="UP000276223"/>
    </source>
</evidence>
<organism evidence="2 3">
    <name type="scientific">Desulfosoma caldarium</name>
    <dbReference type="NCBI Taxonomy" id="610254"/>
    <lineage>
        <taxon>Bacteria</taxon>
        <taxon>Pseudomonadati</taxon>
        <taxon>Thermodesulfobacteriota</taxon>
        <taxon>Syntrophobacteria</taxon>
        <taxon>Syntrophobacterales</taxon>
        <taxon>Syntrophobacteraceae</taxon>
        <taxon>Desulfosoma</taxon>
    </lineage>
</organism>
<comment type="caution">
    <text evidence="2">The sequence shown here is derived from an EMBL/GenBank/DDBJ whole genome shotgun (WGS) entry which is preliminary data.</text>
</comment>
<dbReference type="Proteomes" id="UP000276223">
    <property type="component" value="Unassembled WGS sequence"/>
</dbReference>